<dbReference type="InterPro" id="IPR052523">
    <property type="entry name" value="Trichothecene_AcTrans"/>
</dbReference>
<keyword evidence="3" id="KW-1185">Reference proteome</keyword>
<dbReference type="OrthoDB" id="2115692at2759"/>
<dbReference type="InterPro" id="IPR016181">
    <property type="entry name" value="Acyl_CoA_acyltransferase"/>
</dbReference>
<feature type="domain" description="N-acetyltransferase" evidence="1">
    <location>
        <begin position="68"/>
        <end position="221"/>
    </location>
</feature>
<dbReference type="CDD" id="cd04301">
    <property type="entry name" value="NAT_SF"/>
    <property type="match status" value="1"/>
</dbReference>
<dbReference type="PROSITE" id="PS51186">
    <property type="entry name" value="GNAT"/>
    <property type="match status" value="1"/>
</dbReference>
<accession>A0A6A6X6V0</accession>
<name>A0A6A6X6V0_9PLEO</name>
<dbReference type="PANTHER" id="PTHR42791">
    <property type="entry name" value="GNAT FAMILY ACETYLTRANSFERASE"/>
    <property type="match status" value="1"/>
</dbReference>
<dbReference type="InterPro" id="IPR000182">
    <property type="entry name" value="GNAT_dom"/>
</dbReference>
<dbReference type="Pfam" id="PF00583">
    <property type="entry name" value="Acetyltransf_1"/>
    <property type="match status" value="1"/>
</dbReference>
<dbReference type="Gene3D" id="3.40.630.30">
    <property type="match status" value="1"/>
</dbReference>
<gene>
    <name evidence="2" type="ORF">K505DRAFT_248473</name>
</gene>
<dbReference type="Proteomes" id="UP000799757">
    <property type="component" value="Unassembled WGS sequence"/>
</dbReference>
<protein>
    <recommendedName>
        <fullName evidence="1">N-acetyltransferase domain-containing protein</fullName>
    </recommendedName>
</protein>
<dbReference type="PANTHER" id="PTHR42791:SF5">
    <property type="entry name" value="HYPOTHETICAL ACETYLTRANSFERASE (EUROFUNG)"/>
    <property type="match status" value="1"/>
</dbReference>
<evidence type="ECO:0000259" key="1">
    <source>
        <dbReference type="PROSITE" id="PS51186"/>
    </source>
</evidence>
<dbReference type="AlphaFoldDB" id="A0A6A6X6V0"/>
<dbReference type="SUPFAM" id="SSF55729">
    <property type="entry name" value="Acyl-CoA N-acyltransferases (Nat)"/>
    <property type="match status" value="1"/>
</dbReference>
<evidence type="ECO:0000313" key="2">
    <source>
        <dbReference type="EMBL" id="KAF2791647.1"/>
    </source>
</evidence>
<sequence>MPLVIREVSSEKDFDKISPMDYDAWQVPYNPQLKHFRPSFPTRDEAIADKKRRSIEAWKTHNPKKFYLMVEDTDADDVIGFALWEVNDKPEPYGEPTVAHWHPEGSVEKEFAERFINGLWNFIGKRVTRPHMDLLSLVVNQAYRGRGAGRLLIEWGTAKADELGIETVVSSLPSARGAYEKCGLGPIEIIPADVDVPDPSPRWKELQADDLSGWLMWRPIRHDYDAAVDKAPWLS</sequence>
<proteinExistence type="predicted"/>
<organism evidence="2 3">
    <name type="scientific">Melanomma pulvis-pyrius CBS 109.77</name>
    <dbReference type="NCBI Taxonomy" id="1314802"/>
    <lineage>
        <taxon>Eukaryota</taxon>
        <taxon>Fungi</taxon>
        <taxon>Dikarya</taxon>
        <taxon>Ascomycota</taxon>
        <taxon>Pezizomycotina</taxon>
        <taxon>Dothideomycetes</taxon>
        <taxon>Pleosporomycetidae</taxon>
        <taxon>Pleosporales</taxon>
        <taxon>Melanommataceae</taxon>
        <taxon>Melanomma</taxon>
    </lineage>
</organism>
<reference evidence="2" key="1">
    <citation type="journal article" date="2020" name="Stud. Mycol.">
        <title>101 Dothideomycetes genomes: a test case for predicting lifestyles and emergence of pathogens.</title>
        <authorList>
            <person name="Haridas S."/>
            <person name="Albert R."/>
            <person name="Binder M."/>
            <person name="Bloem J."/>
            <person name="Labutti K."/>
            <person name="Salamov A."/>
            <person name="Andreopoulos B."/>
            <person name="Baker S."/>
            <person name="Barry K."/>
            <person name="Bills G."/>
            <person name="Bluhm B."/>
            <person name="Cannon C."/>
            <person name="Castanera R."/>
            <person name="Culley D."/>
            <person name="Daum C."/>
            <person name="Ezra D."/>
            <person name="Gonzalez J."/>
            <person name="Henrissat B."/>
            <person name="Kuo A."/>
            <person name="Liang C."/>
            <person name="Lipzen A."/>
            <person name="Lutzoni F."/>
            <person name="Magnuson J."/>
            <person name="Mondo S."/>
            <person name="Nolan M."/>
            <person name="Ohm R."/>
            <person name="Pangilinan J."/>
            <person name="Park H.-J."/>
            <person name="Ramirez L."/>
            <person name="Alfaro M."/>
            <person name="Sun H."/>
            <person name="Tritt A."/>
            <person name="Yoshinaga Y."/>
            <person name="Zwiers L.-H."/>
            <person name="Turgeon B."/>
            <person name="Goodwin S."/>
            <person name="Spatafora J."/>
            <person name="Crous P."/>
            <person name="Grigoriev I."/>
        </authorList>
    </citation>
    <scope>NUCLEOTIDE SEQUENCE</scope>
    <source>
        <strain evidence="2">CBS 109.77</strain>
    </source>
</reference>
<dbReference type="GO" id="GO:0016747">
    <property type="term" value="F:acyltransferase activity, transferring groups other than amino-acyl groups"/>
    <property type="evidence" value="ECO:0007669"/>
    <property type="project" value="InterPro"/>
</dbReference>
<evidence type="ECO:0000313" key="3">
    <source>
        <dbReference type="Proteomes" id="UP000799757"/>
    </source>
</evidence>
<dbReference type="EMBL" id="MU002009">
    <property type="protein sequence ID" value="KAF2791647.1"/>
    <property type="molecule type" value="Genomic_DNA"/>
</dbReference>